<name>A0A170QAS6_9ZZZZ</name>
<protein>
    <submittedName>
        <fullName evidence="1">Uncharacterized protein</fullName>
    </submittedName>
</protein>
<dbReference type="EMBL" id="FAXA01000381">
    <property type="protein sequence ID" value="CUV03227.1"/>
    <property type="molecule type" value="Genomic_DNA"/>
</dbReference>
<sequence length="160" mass="18230">MRIPGEKRSPFPDDCGGRAGVFAEAVRDGDMDLAWSMLSKETRGMRMGVWATRNQINMQDAYRAGYNEDHPMRAAMLADFRSTVLSLWPLEDLTDLGISPTSYLDDVHAFAFLPFGMRDDTTEVEHGRAMNGLILPMLWEDDDWQVDLPGWRFLEVPEKT</sequence>
<dbReference type="AlphaFoldDB" id="A0A170QAS6"/>
<proteinExistence type="predicted"/>
<organism evidence="1">
    <name type="scientific">hydrothermal vent metagenome</name>
    <dbReference type="NCBI Taxonomy" id="652676"/>
    <lineage>
        <taxon>unclassified sequences</taxon>
        <taxon>metagenomes</taxon>
        <taxon>ecological metagenomes</taxon>
    </lineage>
</organism>
<evidence type="ECO:0000313" key="1">
    <source>
        <dbReference type="EMBL" id="CUV03227.1"/>
    </source>
</evidence>
<accession>A0A170QAS6</accession>
<reference evidence="1" key="1">
    <citation type="submission" date="2015-10" db="EMBL/GenBank/DDBJ databases">
        <authorList>
            <person name="Gilbert D.G."/>
        </authorList>
    </citation>
    <scope>NUCLEOTIDE SEQUENCE</scope>
</reference>
<gene>
    <name evidence="1" type="ORF">MGWOODY_Clf2334</name>
</gene>